<gene>
    <name evidence="9" type="ORF">FHS90_001034</name>
</gene>
<feature type="compositionally biased region" description="Basic and acidic residues" evidence="7">
    <location>
        <begin position="298"/>
        <end position="308"/>
    </location>
</feature>
<feature type="compositionally biased region" description="Polar residues" evidence="7">
    <location>
        <begin position="314"/>
        <end position="326"/>
    </location>
</feature>
<dbReference type="NCBIfam" id="TIGR00093">
    <property type="entry name" value="pseudouridine synthase"/>
    <property type="match status" value="1"/>
</dbReference>
<dbReference type="InterPro" id="IPR018496">
    <property type="entry name" value="PsdUridine_synth_RsuA/RluB_CS"/>
</dbReference>
<dbReference type="InterPro" id="IPR042092">
    <property type="entry name" value="PsdUridine_s_RsuA/RluB/E/F_cat"/>
</dbReference>
<dbReference type="FunFam" id="3.10.290.10:FF:000003">
    <property type="entry name" value="Pseudouridine synthase"/>
    <property type="match status" value="1"/>
</dbReference>
<dbReference type="SUPFAM" id="SSF55120">
    <property type="entry name" value="Pseudouridine synthase"/>
    <property type="match status" value="1"/>
</dbReference>
<keyword evidence="10" id="KW-1185">Reference proteome</keyword>
<name>A0A839GD59_9BACT</name>
<evidence type="ECO:0000313" key="9">
    <source>
        <dbReference type="EMBL" id="MBA9076330.1"/>
    </source>
</evidence>
<feature type="region of interest" description="Disordered" evidence="7">
    <location>
        <begin position="276"/>
        <end position="379"/>
    </location>
</feature>
<dbReference type="RefSeq" id="WP_182512168.1">
    <property type="nucleotide sequence ID" value="NZ_JACJIQ010000003.1"/>
</dbReference>
<evidence type="ECO:0000259" key="8">
    <source>
        <dbReference type="SMART" id="SM00363"/>
    </source>
</evidence>
<comment type="similarity">
    <text evidence="1 6">Belongs to the pseudouridine synthase RsuA family.</text>
</comment>
<comment type="catalytic activity">
    <reaction evidence="4">
        <text>uridine(2604) in 23S rRNA = pseudouridine(2604) in 23S rRNA</text>
        <dbReference type="Rhea" id="RHEA:38875"/>
        <dbReference type="Rhea" id="RHEA-COMP:10093"/>
        <dbReference type="Rhea" id="RHEA-COMP:10094"/>
        <dbReference type="ChEBI" id="CHEBI:65314"/>
        <dbReference type="ChEBI" id="CHEBI:65315"/>
        <dbReference type="EC" id="5.4.99.21"/>
    </reaction>
</comment>
<evidence type="ECO:0000256" key="1">
    <source>
        <dbReference type="ARBA" id="ARBA00008348"/>
    </source>
</evidence>
<evidence type="ECO:0000256" key="6">
    <source>
        <dbReference type="RuleBase" id="RU003887"/>
    </source>
</evidence>
<dbReference type="InterPro" id="IPR020103">
    <property type="entry name" value="PsdUridine_synth_cat_dom_sf"/>
</dbReference>
<dbReference type="InterPro" id="IPR000748">
    <property type="entry name" value="PsdUridine_synth_RsuA/RluB/E/F"/>
</dbReference>
<feature type="compositionally biased region" description="Basic and acidic residues" evidence="7">
    <location>
        <begin position="252"/>
        <end position="261"/>
    </location>
</feature>
<evidence type="ECO:0000256" key="2">
    <source>
        <dbReference type="ARBA" id="ARBA00023235"/>
    </source>
</evidence>
<comment type="catalytic activity">
    <reaction evidence="3">
        <text>uridine(35) in tRNA(Tyr) = pseudouridine(35) in tRNA(Tyr)</text>
        <dbReference type="Rhea" id="RHEA:60556"/>
        <dbReference type="Rhea" id="RHEA-COMP:15607"/>
        <dbReference type="Rhea" id="RHEA-COMP:15608"/>
        <dbReference type="ChEBI" id="CHEBI:65314"/>
        <dbReference type="ChEBI" id="CHEBI:65315"/>
    </reaction>
</comment>
<dbReference type="AlphaFoldDB" id="A0A839GD59"/>
<dbReference type="PROSITE" id="PS01149">
    <property type="entry name" value="PSI_RSU"/>
    <property type="match status" value="1"/>
</dbReference>
<feature type="domain" description="RNA-binding S4" evidence="8">
    <location>
        <begin position="7"/>
        <end position="64"/>
    </location>
</feature>
<dbReference type="InterPro" id="IPR050343">
    <property type="entry name" value="RsuA_PseudoU_synthase"/>
</dbReference>
<dbReference type="EMBL" id="JACJIQ010000003">
    <property type="protein sequence ID" value="MBA9076330.1"/>
    <property type="molecule type" value="Genomic_DNA"/>
</dbReference>
<dbReference type="GO" id="GO:0000455">
    <property type="term" value="P:enzyme-directed rRNA pseudouridine synthesis"/>
    <property type="evidence" value="ECO:0007669"/>
    <property type="project" value="UniProtKB-ARBA"/>
</dbReference>
<dbReference type="GO" id="GO:0160138">
    <property type="term" value="F:23S rRNA pseudouridine(2604) synthase activity"/>
    <property type="evidence" value="ECO:0007669"/>
    <property type="project" value="UniProtKB-EC"/>
</dbReference>
<evidence type="ECO:0000256" key="4">
    <source>
        <dbReference type="ARBA" id="ARBA00036535"/>
    </source>
</evidence>
<dbReference type="FunFam" id="3.30.70.1560:FF:000002">
    <property type="entry name" value="Pseudouridine synthase"/>
    <property type="match status" value="1"/>
</dbReference>
<dbReference type="InterPro" id="IPR036986">
    <property type="entry name" value="S4_RNA-bd_sf"/>
</dbReference>
<keyword evidence="5" id="KW-0694">RNA-binding</keyword>
<dbReference type="Proteomes" id="UP000563094">
    <property type="component" value="Unassembled WGS sequence"/>
</dbReference>
<dbReference type="InterPro" id="IPR006145">
    <property type="entry name" value="PsdUridine_synth_RsuA/RluA"/>
</dbReference>
<dbReference type="Gene3D" id="3.30.70.580">
    <property type="entry name" value="Pseudouridine synthase I, catalytic domain, N-terminal subdomain"/>
    <property type="match status" value="1"/>
</dbReference>
<dbReference type="Pfam" id="PF00849">
    <property type="entry name" value="PseudoU_synth_2"/>
    <property type="match status" value="1"/>
</dbReference>
<dbReference type="SUPFAM" id="SSF55174">
    <property type="entry name" value="Alpha-L RNA-binding motif"/>
    <property type="match status" value="1"/>
</dbReference>
<organism evidence="9 10">
    <name type="scientific">Rufibacter quisquiliarum</name>
    <dbReference type="NCBI Taxonomy" id="1549639"/>
    <lineage>
        <taxon>Bacteria</taxon>
        <taxon>Pseudomonadati</taxon>
        <taxon>Bacteroidota</taxon>
        <taxon>Cytophagia</taxon>
        <taxon>Cytophagales</taxon>
        <taxon>Hymenobacteraceae</taxon>
        <taxon>Rufibacter</taxon>
    </lineage>
</organism>
<dbReference type="CDD" id="cd00165">
    <property type="entry name" value="S4"/>
    <property type="match status" value="1"/>
</dbReference>
<feature type="compositionally biased region" description="Basic and acidic residues" evidence="7">
    <location>
        <begin position="333"/>
        <end position="344"/>
    </location>
</feature>
<dbReference type="PROSITE" id="PS50889">
    <property type="entry name" value="S4"/>
    <property type="match status" value="1"/>
</dbReference>
<evidence type="ECO:0000256" key="5">
    <source>
        <dbReference type="PROSITE-ProRule" id="PRU00182"/>
    </source>
</evidence>
<evidence type="ECO:0000313" key="10">
    <source>
        <dbReference type="Proteomes" id="UP000563094"/>
    </source>
</evidence>
<evidence type="ECO:0000256" key="7">
    <source>
        <dbReference type="SAM" id="MobiDB-lite"/>
    </source>
</evidence>
<accession>A0A839GD59</accession>
<dbReference type="PANTHER" id="PTHR47683:SF2">
    <property type="entry name" value="RNA-BINDING S4 DOMAIN-CONTAINING PROTEIN"/>
    <property type="match status" value="1"/>
</dbReference>
<dbReference type="EC" id="5.4.99.-" evidence="6"/>
<dbReference type="Gene3D" id="3.30.70.1560">
    <property type="entry name" value="Alpha-L RNA-binding motif"/>
    <property type="match status" value="1"/>
</dbReference>
<protein>
    <recommendedName>
        <fullName evidence="6">Pseudouridine synthase</fullName>
        <ecNumber evidence="6">5.4.99.-</ecNumber>
    </recommendedName>
</protein>
<dbReference type="PANTHER" id="PTHR47683">
    <property type="entry name" value="PSEUDOURIDINE SYNTHASE FAMILY PROTEIN-RELATED"/>
    <property type="match status" value="1"/>
</dbReference>
<dbReference type="InterPro" id="IPR002942">
    <property type="entry name" value="S4_RNA-bd"/>
</dbReference>
<dbReference type="NCBIfam" id="NF007784">
    <property type="entry name" value="PRK10475.1"/>
    <property type="match status" value="1"/>
</dbReference>
<comment type="caution">
    <text evidence="9">The sequence shown here is derived from an EMBL/GenBank/DDBJ whole genome shotgun (WGS) entry which is preliminary data.</text>
</comment>
<dbReference type="SMART" id="SM00363">
    <property type="entry name" value="S4"/>
    <property type="match status" value="1"/>
</dbReference>
<feature type="region of interest" description="Disordered" evidence="7">
    <location>
        <begin position="241"/>
        <end position="261"/>
    </location>
</feature>
<dbReference type="Gene3D" id="3.10.290.10">
    <property type="entry name" value="RNA-binding S4 domain"/>
    <property type="match status" value="1"/>
</dbReference>
<evidence type="ECO:0000256" key="3">
    <source>
        <dbReference type="ARBA" id="ARBA00036390"/>
    </source>
</evidence>
<keyword evidence="2 6" id="KW-0413">Isomerase</keyword>
<reference evidence="9 10" key="1">
    <citation type="submission" date="2020-08" db="EMBL/GenBank/DDBJ databases">
        <title>Genomic Encyclopedia of Type Strains, Phase IV (KMG-IV): sequencing the most valuable type-strain genomes for metagenomic binning, comparative biology and taxonomic classification.</title>
        <authorList>
            <person name="Goeker M."/>
        </authorList>
    </citation>
    <scope>NUCLEOTIDE SEQUENCE [LARGE SCALE GENOMIC DNA]</scope>
    <source>
        <strain evidence="9 10">DSM 29854</strain>
    </source>
</reference>
<dbReference type="InterPro" id="IPR020094">
    <property type="entry name" value="TruA/RsuA/RluB/E/F_N"/>
</dbReference>
<dbReference type="CDD" id="cd02554">
    <property type="entry name" value="PseudoU_synth_RluF"/>
    <property type="match status" value="1"/>
</dbReference>
<dbReference type="GO" id="GO:0003723">
    <property type="term" value="F:RNA binding"/>
    <property type="evidence" value="ECO:0007669"/>
    <property type="project" value="UniProtKB-KW"/>
</dbReference>
<proteinExistence type="inferred from homology"/>
<sequence length="379" mass="41951">MSQDTNLRLNKFISDSGFCSRREADQYIEEGRVTINGKDAKKGATVKAGDKVAVDGEAIRSKKPSDRPIYLAFNKPTGITTTTDPKDKKNIIDFIGFPKRIFPIGRLDNASEGLIFLTNDGDIVNKILRADNNHEKEYVVMVDKVITDDFVKQMSGGVKLFEGITKKCTVYQQGAKVFRIVLTQGLNRQIRRMCEALGYKVVKLKRVRIMTVQLGDLPEGHWRYLTLEEIKSINKLVAGSSKTEEASSWSKEAGKGGKKNAEDEYEALLHEEEFGVKVHQVKSAPRSTSSGPSRNPKARSERSPRPKAEGGTSARPTRSSQPASGKNQKKKSEHTSNRTERTPRGEASGRGGAKSSSVRRTKPAADQTAKRGTRGRGRR</sequence>
<dbReference type="Pfam" id="PF01479">
    <property type="entry name" value="S4"/>
    <property type="match status" value="1"/>
</dbReference>